<protein>
    <submittedName>
        <fullName evidence="1">Uncharacterized protein</fullName>
    </submittedName>
</protein>
<dbReference type="EMBL" id="BAAATD010000013">
    <property type="protein sequence ID" value="GAA2626400.1"/>
    <property type="molecule type" value="Genomic_DNA"/>
</dbReference>
<sequence length="104" mass="11090">MDTTYTAAIATASDVVAGEYCDVLVAENDVVGYRDGEGGQEVPVLGMSDRVVMEAVETTVRTTDDDKLGLIEQEAEQILAAHGWQVVGPWELSDNAAYAAVQRA</sequence>
<keyword evidence="2" id="KW-1185">Reference proteome</keyword>
<gene>
    <name evidence="1" type="ORF">GCM10010411_74150</name>
</gene>
<accession>A0ABN3QH23</accession>
<comment type="caution">
    <text evidence="1">The sequence shown here is derived from an EMBL/GenBank/DDBJ whole genome shotgun (WGS) entry which is preliminary data.</text>
</comment>
<evidence type="ECO:0000313" key="2">
    <source>
        <dbReference type="Proteomes" id="UP001501509"/>
    </source>
</evidence>
<reference evidence="1 2" key="1">
    <citation type="journal article" date="2019" name="Int. J. Syst. Evol. Microbiol.">
        <title>The Global Catalogue of Microorganisms (GCM) 10K type strain sequencing project: providing services to taxonomists for standard genome sequencing and annotation.</title>
        <authorList>
            <consortium name="The Broad Institute Genomics Platform"/>
            <consortium name="The Broad Institute Genome Sequencing Center for Infectious Disease"/>
            <person name="Wu L."/>
            <person name="Ma J."/>
        </authorList>
    </citation>
    <scope>NUCLEOTIDE SEQUENCE [LARGE SCALE GENOMIC DNA]</scope>
    <source>
        <strain evidence="1 2">JCM 6833</strain>
    </source>
</reference>
<dbReference type="RefSeq" id="WP_344547171.1">
    <property type="nucleotide sequence ID" value="NZ_BAAATD010000013.1"/>
</dbReference>
<name>A0ABN3QH23_9ACTN</name>
<organism evidence="1 2">
    <name type="scientific">Actinomadura fulvescens</name>
    <dbReference type="NCBI Taxonomy" id="46160"/>
    <lineage>
        <taxon>Bacteria</taxon>
        <taxon>Bacillati</taxon>
        <taxon>Actinomycetota</taxon>
        <taxon>Actinomycetes</taxon>
        <taxon>Streptosporangiales</taxon>
        <taxon>Thermomonosporaceae</taxon>
        <taxon>Actinomadura</taxon>
    </lineage>
</organism>
<evidence type="ECO:0000313" key="1">
    <source>
        <dbReference type="EMBL" id="GAA2626400.1"/>
    </source>
</evidence>
<proteinExistence type="predicted"/>
<dbReference type="Proteomes" id="UP001501509">
    <property type="component" value="Unassembled WGS sequence"/>
</dbReference>